<gene>
    <name evidence="4" type="ORF">QR680_008390</name>
</gene>
<comment type="caution">
    <text evidence="4">The sequence shown here is derived from an EMBL/GenBank/DDBJ whole genome shotgun (WGS) entry which is preliminary data.</text>
</comment>
<keyword evidence="3" id="KW-0732">Signal</keyword>
<keyword evidence="2" id="KW-1133">Transmembrane helix</keyword>
<feature type="transmembrane region" description="Helical" evidence="2">
    <location>
        <begin position="156"/>
        <end position="176"/>
    </location>
</feature>
<reference evidence="4" key="1">
    <citation type="submission" date="2023-06" db="EMBL/GenBank/DDBJ databases">
        <title>Genomic analysis of the entomopathogenic nematode Steinernema hermaphroditum.</title>
        <authorList>
            <person name="Schwarz E.M."/>
            <person name="Heppert J.K."/>
            <person name="Baniya A."/>
            <person name="Schwartz H.T."/>
            <person name="Tan C.-H."/>
            <person name="Antoshechkin I."/>
            <person name="Sternberg P.W."/>
            <person name="Goodrich-Blair H."/>
            <person name="Dillman A.R."/>
        </authorList>
    </citation>
    <scope>NUCLEOTIDE SEQUENCE</scope>
    <source>
        <strain evidence="4">PS9179</strain>
        <tissue evidence="4">Whole animal</tissue>
    </source>
</reference>
<evidence type="ECO:0000313" key="5">
    <source>
        <dbReference type="Proteomes" id="UP001175271"/>
    </source>
</evidence>
<protein>
    <submittedName>
        <fullName evidence="4">Uncharacterized protein</fullName>
    </submittedName>
</protein>
<evidence type="ECO:0000256" key="2">
    <source>
        <dbReference type="SAM" id="Phobius"/>
    </source>
</evidence>
<organism evidence="4 5">
    <name type="scientific">Steinernema hermaphroditum</name>
    <dbReference type="NCBI Taxonomy" id="289476"/>
    <lineage>
        <taxon>Eukaryota</taxon>
        <taxon>Metazoa</taxon>
        <taxon>Ecdysozoa</taxon>
        <taxon>Nematoda</taxon>
        <taxon>Chromadorea</taxon>
        <taxon>Rhabditida</taxon>
        <taxon>Tylenchina</taxon>
        <taxon>Panagrolaimomorpha</taxon>
        <taxon>Strongyloidoidea</taxon>
        <taxon>Steinernematidae</taxon>
        <taxon>Steinernema</taxon>
    </lineage>
</organism>
<feature type="region of interest" description="Disordered" evidence="1">
    <location>
        <begin position="73"/>
        <end position="112"/>
    </location>
</feature>
<feature type="compositionally biased region" description="Polar residues" evidence="1">
    <location>
        <begin position="73"/>
        <end position="89"/>
    </location>
</feature>
<keyword evidence="5" id="KW-1185">Reference proteome</keyword>
<sequence>MTNIPTLPQNMMGSSKFLFLLVALFAGTTNARDFRGDLSKPLDLKEVHQRNVHWMEQYNDGVLAEQGSDALTTTSLESSPQEARLTSESSVKKDTKTAPEIHDSTTVEPPKTEKSFLDSVKDAISAVVDKLRDIFNKLAGYVKDKLKNVSITRVQIWIGSSVAVVVAAVAVVIYVYRRQTRTRYFFPQ</sequence>
<evidence type="ECO:0000256" key="3">
    <source>
        <dbReference type="SAM" id="SignalP"/>
    </source>
</evidence>
<dbReference type="AlphaFoldDB" id="A0AA39IGF2"/>
<evidence type="ECO:0000256" key="1">
    <source>
        <dbReference type="SAM" id="MobiDB-lite"/>
    </source>
</evidence>
<keyword evidence="2" id="KW-0812">Transmembrane</keyword>
<feature type="signal peptide" evidence="3">
    <location>
        <begin position="1"/>
        <end position="31"/>
    </location>
</feature>
<proteinExistence type="predicted"/>
<dbReference type="EMBL" id="JAUCMV010000001">
    <property type="protein sequence ID" value="KAK0423892.1"/>
    <property type="molecule type" value="Genomic_DNA"/>
</dbReference>
<name>A0AA39IGF2_9BILA</name>
<accession>A0AA39IGF2</accession>
<dbReference type="Proteomes" id="UP001175271">
    <property type="component" value="Unassembled WGS sequence"/>
</dbReference>
<feature type="chain" id="PRO_5041451704" evidence="3">
    <location>
        <begin position="32"/>
        <end position="188"/>
    </location>
</feature>
<feature type="compositionally biased region" description="Basic and acidic residues" evidence="1">
    <location>
        <begin position="90"/>
        <end position="112"/>
    </location>
</feature>
<keyword evidence="2" id="KW-0472">Membrane</keyword>
<evidence type="ECO:0000313" key="4">
    <source>
        <dbReference type="EMBL" id="KAK0423892.1"/>
    </source>
</evidence>